<evidence type="ECO:0000313" key="1">
    <source>
        <dbReference type="EMBL" id="KAJ8649630.1"/>
    </source>
</evidence>
<name>A0ACC2MV67_PERAE</name>
<dbReference type="Proteomes" id="UP001234297">
    <property type="component" value="Chromosome 1"/>
</dbReference>
<organism evidence="1 2">
    <name type="scientific">Persea americana</name>
    <name type="common">Avocado</name>
    <dbReference type="NCBI Taxonomy" id="3435"/>
    <lineage>
        <taxon>Eukaryota</taxon>
        <taxon>Viridiplantae</taxon>
        <taxon>Streptophyta</taxon>
        <taxon>Embryophyta</taxon>
        <taxon>Tracheophyta</taxon>
        <taxon>Spermatophyta</taxon>
        <taxon>Magnoliopsida</taxon>
        <taxon>Magnoliidae</taxon>
        <taxon>Laurales</taxon>
        <taxon>Lauraceae</taxon>
        <taxon>Persea</taxon>
    </lineage>
</organism>
<gene>
    <name evidence="1" type="ORF">MRB53_002653</name>
</gene>
<accession>A0ACC2MV67</accession>
<proteinExistence type="predicted"/>
<reference evidence="1 2" key="1">
    <citation type="journal article" date="2022" name="Hortic Res">
        <title>A haplotype resolved chromosomal level avocado genome allows analysis of novel avocado genes.</title>
        <authorList>
            <person name="Nath O."/>
            <person name="Fletcher S.J."/>
            <person name="Hayward A."/>
            <person name="Shaw L.M."/>
            <person name="Masouleh A.K."/>
            <person name="Furtado A."/>
            <person name="Henry R.J."/>
            <person name="Mitter N."/>
        </authorList>
    </citation>
    <scope>NUCLEOTIDE SEQUENCE [LARGE SCALE GENOMIC DNA]</scope>
    <source>
        <strain evidence="2">cv. Hass</strain>
    </source>
</reference>
<dbReference type="EMBL" id="CM056809">
    <property type="protein sequence ID" value="KAJ8649630.1"/>
    <property type="molecule type" value="Genomic_DNA"/>
</dbReference>
<comment type="caution">
    <text evidence="1">The sequence shown here is derived from an EMBL/GenBank/DDBJ whole genome shotgun (WGS) entry which is preliminary data.</text>
</comment>
<protein>
    <submittedName>
        <fullName evidence="1">Uncharacterized protein</fullName>
    </submittedName>
</protein>
<sequence length="73" mass="7867">MEEVETETPAKLTFLVLLLSLSFSLSGGPEGDARAFKAKGKTTSRDVARYTTRPSTIISTPCASRTGFDRGLQ</sequence>
<keyword evidence="2" id="KW-1185">Reference proteome</keyword>
<evidence type="ECO:0000313" key="2">
    <source>
        <dbReference type="Proteomes" id="UP001234297"/>
    </source>
</evidence>